<dbReference type="AlphaFoldDB" id="A0A0D2LUX3"/>
<name>A0A0D2LUX3_HYPSF</name>
<keyword evidence="1" id="KW-0732">Signal</keyword>
<keyword evidence="3" id="KW-1185">Reference proteome</keyword>
<protein>
    <submittedName>
        <fullName evidence="2">Uncharacterized protein</fullName>
    </submittedName>
</protein>
<evidence type="ECO:0000256" key="1">
    <source>
        <dbReference type="SAM" id="SignalP"/>
    </source>
</evidence>
<organism evidence="2 3">
    <name type="scientific">Hypholoma sublateritium (strain FD-334 SS-4)</name>
    <dbReference type="NCBI Taxonomy" id="945553"/>
    <lineage>
        <taxon>Eukaryota</taxon>
        <taxon>Fungi</taxon>
        <taxon>Dikarya</taxon>
        <taxon>Basidiomycota</taxon>
        <taxon>Agaricomycotina</taxon>
        <taxon>Agaricomycetes</taxon>
        <taxon>Agaricomycetidae</taxon>
        <taxon>Agaricales</taxon>
        <taxon>Agaricineae</taxon>
        <taxon>Strophariaceae</taxon>
        <taxon>Hypholoma</taxon>
    </lineage>
</organism>
<sequence>MKLIAPFSSLLSLCALQAILASPAPLASLDARDLILDPVRCVFPPDLPIAVRCPDGTACCFSIGFCVEIGTCPAAA</sequence>
<feature type="chain" id="PRO_5002258172" evidence="1">
    <location>
        <begin position="22"/>
        <end position="76"/>
    </location>
</feature>
<accession>A0A0D2LUX3</accession>
<feature type="signal peptide" evidence="1">
    <location>
        <begin position="1"/>
        <end position="21"/>
    </location>
</feature>
<dbReference type="Proteomes" id="UP000054270">
    <property type="component" value="Unassembled WGS sequence"/>
</dbReference>
<evidence type="ECO:0000313" key="3">
    <source>
        <dbReference type="Proteomes" id="UP000054270"/>
    </source>
</evidence>
<evidence type="ECO:0000313" key="2">
    <source>
        <dbReference type="EMBL" id="KJA14613.1"/>
    </source>
</evidence>
<dbReference type="EMBL" id="KN817672">
    <property type="protein sequence ID" value="KJA14613.1"/>
    <property type="molecule type" value="Genomic_DNA"/>
</dbReference>
<proteinExistence type="predicted"/>
<gene>
    <name evidence="2" type="ORF">HYPSUDRAFT_49006</name>
</gene>
<reference evidence="3" key="1">
    <citation type="submission" date="2014-04" db="EMBL/GenBank/DDBJ databases">
        <title>Evolutionary Origins and Diversification of the Mycorrhizal Mutualists.</title>
        <authorList>
            <consortium name="DOE Joint Genome Institute"/>
            <consortium name="Mycorrhizal Genomics Consortium"/>
            <person name="Kohler A."/>
            <person name="Kuo A."/>
            <person name="Nagy L.G."/>
            <person name="Floudas D."/>
            <person name="Copeland A."/>
            <person name="Barry K.W."/>
            <person name="Cichocki N."/>
            <person name="Veneault-Fourrey C."/>
            <person name="LaButti K."/>
            <person name="Lindquist E.A."/>
            <person name="Lipzen A."/>
            <person name="Lundell T."/>
            <person name="Morin E."/>
            <person name="Murat C."/>
            <person name="Riley R."/>
            <person name="Ohm R."/>
            <person name="Sun H."/>
            <person name="Tunlid A."/>
            <person name="Henrissat B."/>
            <person name="Grigoriev I.V."/>
            <person name="Hibbett D.S."/>
            <person name="Martin F."/>
        </authorList>
    </citation>
    <scope>NUCLEOTIDE SEQUENCE [LARGE SCALE GENOMIC DNA]</scope>
    <source>
        <strain evidence="3">FD-334 SS-4</strain>
    </source>
</reference>